<dbReference type="AlphaFoldDB" id="A0A016URI1"/>
<evidence type="ECO:0000256" key="1">
    <source>
        <dbReference type="SAM" id="Phobius"/>
    </source>
</evidence>
<accession>A0A016URI1</accession>
<evidence type="ECO:0000313" key="3">
    <source>
        <dbReference type="Proteomes" id="UP000024635"/>
    </source>
</evidence>
<dbReference type="EMBL" id="JARK01001365">
    <property type="protein sequence ID" value="EYC18014.1"/>
    <property type="molecule type" value="Genomic_DNA"/>
</dbReference>
<feature type="transmembrane region" description="Helical" evidence="1">
    <location>
        <begin position="49"/>
        <end position="68"/>
    </location>
</feature>
<gene>
    <name evidence="2" type="primary">Acey_s0029.g2010</name>
    <name evidence="2" type="ORF">Y032_0029g2010</name>
</gene>
<keyword evidence="1" id="KW-1133">Transmembrane helix</keyword>
<protein>
    <submittedName>
        <fullName evidence="2">Uncharacterized protein</fullName>
    </submittedName>
</protein>
<evidence type="ECO:0000313" key="2">
    <source>
        <dbReference type="EMBL" id="EYC18014.1"/>
    </source>
</evidence>
<keyword evidence="1" id="KW-0472">Membrane</keyword>
<comment type="caution">
    <text evidence="2">The sequence shown here is derived from an EMBL/GenBank/DDBJ whole genome shotgun (WGS) entry which is preliminary data.</text>
</comment>
<sequence>MFALLFYNQSRAKDVVPTSALPAGAECGDVARVRHDGCQFETKGHWNMYSPLTLATLFAVLVLAYLSAAQNSDPYSGLLAELPSLNEEVLVRFTASSTCQVQND</sequence>
<keyword evidence="3" id="KW-1185">Reference proteome</keyword>
<dbReference type="Proteomes" id="UP000024635">
    <property type="component" value="Unassembled WGS sequence"/>
</dbReference>
<proteinExistence type="predicted"/>
<name>A0A016URI1_9BILA</name>
<keyword evidence="1" id="KW-0812">Transmembrane</keyword>
<organism evidence="2 3">
    <name type="scientific">Ancylostoma ceylanicum</name>
    <dbReference type="NCBI Taxonomy" id="53326"/>
    <lineage>
        <taxon>Eukaryota</taxon>
        <taxon>Metazoa</taxon>
        <taxon>Ecdysozoa</taxon>
        <taxon>Nematoda</taxon>
        <taxon>Chromadorea</taxon>
        <taxon>Rhabditida</taxon>
        <taxon>Rhabditina</taxon>
        <taxon>Rhabditomorpha</taxon>
        <taxon>Strongyloidea</taxon>
        <taxon>Ancylostomatidae</taxon>
        <taxon>Ancylostomatinae</taxon>
        <taxon>Ancylostoma</taxon>
    </lineage>
</organism>
<reference evidence="3" key="1">
    <citation type="journal article" date="2015" name="Nat. Genet.">
        <title>The genome and transcriptome of the zoonotic hookworm Ancylostoma ceylanicum identify infection-specific gene families.</title>
        <authorList>
            <person name="Schwarz E.M."/>
            <person name="Hu Y."/>
            <person name="Antoshechkin I."/>
            <person name="Miller M.M."/>
            <person name="Sternberg P.W."/>
            <person name="Aroian R.V."/>
        </authorList>
    </citation>
    <scope>NUCLEOTIDE SEQUENCE</scope>
    <source>
        <strain evidence="3">HY135</strain>
    </source>
</reference>